<dbReference type="Proteomes" id="UP000547614">
    <property type="component" value="Unassembled WGS sequence"/>
</dbReference>
<evidence type="ECO:0000256" key="3">
    <source>
        <dbReference type="ARBA" id="ARBA00022555"/>
    </source>
</evidence>
<dbReference type="GO" id="GO:0005524">
    <property type="term" value="F:ATP binding"/>
    <property type="evidence" value="ECO:0007669"/>
    <property type="project" value="UniProtKB-UniRule"/>
</dbReference>
<evidence type="ECO:0000256" key="11">
    <source>
        <dbReference type="ARBA" id="ARBA00022917"/>
    </source>
</evidence>
<evidence type="ECO:0000256" key="9">
    <source>
        <dbReference type="ARBA" id="ARBA00022845"/>
    </source>
</evidence>
<keyword evidence="8 12" id="KW-0067">ATP-binding</keyword>
<comment type="domain">
    <text evidence="12">The arm domain is inserted in the first ABC transporter domain. Probably contacts ribosomal protein L1.</text>
</comment>
<protein>
    <recommendedName>
        <fullName evidence="12">Energy-dependent translational throttle protein EttA</fullName>
        <ecNumber evidence="12">3.6.1.-</ecNumber>
    </recommendedName>
    <alternativeName>
        <fullName evidence="12">Translational regulatory factor EttA</fullName>
    </alternativeName>
</protein>
<keyword evidence="5 12" id="KW-0677">Repeat</keyword>
<evidence type="ECO:0000256" key="1">
    <source>
        <dbReference type="ARBA" id="ARBA00005868"/>
    </source>
</evidence>
<comment type="subunit">
    <text evidence="12">Monomer. Probably contacts ribosomal proteins L1, L5, L33 and S7, the 16S and 23S rRNA and the P-site containing tRNA(fMet).</text>
</comment>
<dbReference type="Pfam" id="PF00005">
    <property type="entry name" value="ABC_tran"/>
    <property type="match status" value="2"/>
</dbReference>
<dbReference type="GO" id="GO:0006412">
    <property type="term" value="P:translation"/>
    <property type="evidence" value="ECO:0007669"/>
    <property type="project" value="UniProtKB-KW"/>
</dbReference>
<dbReference type="GO" id="GO:0043022">
    <property type="term" value="F:ribosome binding"/>
    <property type="evidence" value="ECO:0007669"/>
    <property type="project" value="UniProtKB-UniRule"/>
</dbReference>
<dbReference type="Pfam" id="PF12848">
    <property type="entry name" value="ABC_tran_Xtn"/>
    <property type="match status" value="1"/>
</dbReference>
<dbReference type="EC" id="3.6.1.-" evidence="12"/>
<dbReference type="NCBIfam" id="NF008775">
    <property type="entry name" value="PRK11819.1"/>
    <property type="match status" value="1"/>
</dbReference>
<dbReference type="SUPFAM" id="SSF52540">
    <property type="entry name" value="P-loop containing nucleoside triphosphate hydrolases"/>
    <property type="match status" value="2"/>
</dbReference>
<dbReference type="NCBIfam" id="TIGR03719">
    <property type="entry name" value="ABC_ABC_ChvD"/>
    <property type="match status" value="1"/>
</dbReference>
<feature type="domain" description="ABC transporter" evidence="14">
    <location>
        <begin position="324"/>
        <end position="550"/>
    </location>
</feature>
<dbReference type="GO" id="GO:0016887">
    <property type="term" value="F:ATP hydrolysis activity"/>
    <property type="evidence" value="ECO:0007669"/>
    <property type="project" value="UniProtKB-UniRule"/>
</dbReference>
<evidence type="ECO:0000256" key="4">
    <source>
        <dbReference type="ARBA" id="ARBA00022730"/>
    </source>
</evidence>
<dbReference type="EMBL" id="JACHXP010000003">
    <property type="protein sequence ID" value="MBB3189592.1"/>
    <property type="molecule type" value="Genomic_DNA"/>
</dbReference>
<dbReference type="InterPro" id="IPR032781">
    <property type="entry name" value="ABC_tran_Xtn"/>
</dbReference>
<dbReference type="SMART" id="SM00382">
    <property type="entry name" value="AAA"/>
    <property type="match status" value="2"/>
</dbReference>
<dbReference type="HAMAP" id="MF_00847">
    <property type="entry name" value="EttA"/>
    <property type="match status" value="1"/>
</dbReference>
<feature type="region of interest" description="PtIM" evidence="12">
    <location>
        <begin position="242"/>
        <end position="322"/>
    </location>
</feature>
<reference evidence="15 16" key="1">
    <citation type="submission" date="2020-08" db="EMBL/GenBank/DDBJ databases">
        <title>Genomic Encyclopedia of Type Strains, Phase III (KMG-III): the genomes of soil and plant-associated and newly described type strains.</title>
        <authorList>
            <person name="Whitman W."/>
        </authorList>
    </citation>
    <scope>NUCLEOTIDE SEQUENCE [LARGE SCALE GENOMIC DNA]</scope>
    <source>
        <strain evidence="15 16">CECT 7282</strain>
    </source>
</reference>
<dbReference type="RefSeq" id="WP_183324339.1">
    <property type="nucleotide sequence ID" value="NZ_JACHXP010000003.1"/>
</dbReference>
<evidence type="ECO:0000313" key="15">
    <source>
        <dbReference type="EMBL" id="MBB3189592.1"/>
    </source>
</evidence>
<dbReference type="GO" id="GO:0000049">
    <property type="term" value="F:tRNA binding"/>
    <property type="evidence" value="ECO:0007669"/>
    <property type="project" value="UniProtKB-UniRule"/>
</dbReference>
<evidence type="ECO:0000256" key="2">
    <source>
        <dbReference type="ARBA" id="ARBA00022490"/>
    </source>
</evidence>
<dbReference type="InterPro" id="IPR003439">
    <property type="entry name" value="ABC_transporter-like_ATP-bd"/>
</dbReference>
<evidence type="ECO:0000256" key="7">
    <source>
        <dbReference type="ARBA" id="ARBA00022801"/>
    </source>
</evidence>
<dbReference type="Gene3D" id="3.40.50.300">
    <property type="entry name" value="P-loop containing nucleotide triphosphate hydrolases"/>
    <property type="match status" value="2"/>
</dbReference>
<dbReference type="GO" id="GO:0005737">
    <property type="term" value="C:cytoplasm"/>
    <property type="evidence" value="ECO:0007669"/>
    <property type="project" value="UniProtKB-SubCell"/>
</dbReference>
<dbReference type="PANTHER" id="PTHR43858">
    <property type="entry name" value="ENERGY-DEPENDENT TRANSLATIONAL THROTTLE PROTEIN ETTA"/>
    <property type="match status" value="1"/>
</dbReference>
<feature type="binding site" evidence="12">
    <location>
        <begin position="39"/>
        <end position="46"/>
    </location>
    <ligand>
        <name>ATP</name>
        <dbReference type="ChEBI" id="CHEBI:30616"/>
        <label>1</label>
    </ligand>
</feature>
<keyword evidence="9 12" id="KW-0810">Translation regulation</keyword>
<evidence type="ECO:0000313" key="16">
    <source>
        <dbReference type="Proteomes" id="UP000547614"/>
    </source>
</evidence>
<keyword evidence="3 12" id="KW-0820">tRNA-binding</keyword>
<accession>A0A839V2M1</accession>
<feature type="region of interest" description="Arm" evidence="12">
    <location>
        <begin position="95"/>
        <end position="139"/>
    </location>
</feature>
<dbReference type="InterPro" id="IPR017871">
    <property type="entry name" value="ABC_transporter-like_CS"/>
</dbReference>
<organism evidence="15 16">
    <name type="scientific">Halomonas cerina</name>
    <dbReference type="NCBI Taxonomy" id="447424"/>
    <lineage>
        <taxon>Bacteria</taxon>
        <taxon>Pseudomonadati</taxon>
        <taxon>Pseudomonadota</taxon>
        <taxon>Gammaproteobacteria</taxon>
        <taxon>Oceanospirillales</taxon>
        <taxon>Halomonadaceae</taxon>
        <taxon>Halomonas</taxon>
    </lineage>
</organism>
<evidence type="ECO:0000256" key="12">
    <source>
        <dbReference type="HAMAP-Rule" id="MF_00847"/>
    </source>
</evidence>
<evidence type="ECO:0000259" key="14">
    <source>
        <dbReference type="PROSITE" id="PS50893"/>
    </source>
</evidence>
<keyword evidence="11 12" id="KW-0648">Protein biosynthesis</keyword>
<dbReference type="FunFam" id="3.40.50.300:FF:000011">
    <property type="entry name" value="Putative ABC transporter ATP-binding component"/>
    <property type="match status" value="1"/>
</dbReference>
<evidence type="ECO:0000256" key="5">
    <source>
        <dbReference type="ARBA" id="ARBA00022737"/>
    </source>
</evidence>
<dbReference type="GO" id="GO:0019843">
    <property type="term" value="F:rRNA binding"/>
    <property type="evidence" value="ECO:0007669"/>
    <property type="project" value="UniProtKB-UniRule"/>
</dbReference>
<feature type="domain" description="ABC transporter" evidence="14">
    <location>
        <begin position="6"/>
        <end position="259"/>
    </location>
</feature>
<feature type="coiled-coil region" evidence="13">
    <location>
        <begin position="83"/>
        <end position="141"/>
    </location>
</feature>
<dbReference type="InterPro" id="IPR022374">
    <property type="entry name" value="EttA"/>
</dbReference>
<proteinExistence type="inferred from homology"/>
<evidence type="ECO:0000256" key="6">
    <source>
        <dbReference type="ARBA" id="ARBA00022741"/>
    </source>
</evidence>
<dbReference type="InterPro" id="IPR027417">
    <property type="entry name" value="P-loop_NTPase"/>
</dbReference>
<keyword evidence="7 12" id="KW-0378">Hydrolase</keyword>
<dbReference type="AlphaFoldDB" id="A0A839V2M1"/>
<evidence type="ECO:0000256" key="8">
    <source>
        <dbReference type="ARBA" id="ARBA00022840"/>
    </source>
</evidence>
<comment type="similarity">
    <text evidence="1 12">Belongs to the ABC transporter superfamily. ABCF family. Translational throttle EttA subfamily.</text>
</comment>
<dbReference type="PROSITE" id="PS00211">
    <property type="entry name" value="ABC_TRANSPORTER_1"/>
    <property type="match status" value="1"/>
</dbReference>
<dbReference type="InterPro" id="IPR003593">
    <property type="entry name" value="AAA+_ATPase"/>
</dbReference>
<keyword evidence="2 12" id="KW-0963">Cytoplasm</keyword>
<comment type="function">
    <text evidence="12">A translation factor that gates the progression of the 70S ribosomal initiation complex (IC, containing tRNA(fMet) in the P-site) into the translation elongation cycle by using a mechanism sensitive to the ATP/ADP ratio. Binds to the 70S ribosome E-site where it modulates the state of the translating ribosome during subunit translocation. ATP hydrolysis probably frees it from the ribosome, which can enter the elongation phase.</text>
</comment>
<dbReference type="FunFam" id="3.40.50.300:FF:000183">
    <property type="entry name" value="ABC transporter ATP-binding protein yjjK"/>
    <property type="match status" value="1"/>
</dbReference>
<comment type="caution">
    <text evidence="15">The sequence shown here is derived from an EMBL/GenBank/DDBJ whole genome shotgun (WGS) entry which is preliminary data.</text>
</comment>
<comment type="domain">
    <text evidence="12">The P-site tRNA interaction motif (PtIM domain) probably interacts with the P-site tRNA(fMet) as well as the 23S rRNA.</text>
</comment>
<dbReference type="GO" id="GO:0045900">
    <property type="term" value="P:negative regulation of translational elongation"/>
    <property type="evidence" value="ECO:0007669"/>
    <property type="project" value="UniProtKB-UniRule"/>
</dbReference>
<sequence length="553" mass="61872">MAQYVYTMNRVGKVVPPKKQILKDISLSFFPGAKIGVLGLNGAGKSTLLRIMAGVDTEFEGEARPMPGINIGYLPQEPELDDEKNVRETVEEALGAIKEAQEKLDGVYAAYAEPDADFDALASEQARLENIIEAADAHNLERKLEVAAEALRLPPWEARVGNLSGGERRRVALCRLLLSNPDMLLLDEPTNHLDAESVAWLERFLHDYSGTVVAITHDRYFLDNVAGWILELDRGQGIPFEGNYSQWLEAKEKRLEREAKQEASRQKAIKQELEWVRSNAKGRQAKSKARLNRFEEMQSGDFQKRNETNEIYIPPGPRLGDKVIEFHDVTKAFGDKLLYEDLSFTVPPGAIVGIVGGNGAGKSTLFKLITGQEQPDAGEVVIGETVDIAYVEQLRDALDDKQTVWEAVSDGQDILNINGYEVSSRAYVGRFNFKGNDQQKFLKDLSGGERGRLQLAQTLKQGANVLLLDEPSNDLDIETLRALEEALLAFPGCALVISHDRWFLDRIATHILGFEGESHVEFFEGNYTEYEADHKKRVGDDTPHRMKYKRIDA</sequence>
<name>A0A839V2M1_9GAMM</name>
<evidence type="ECO:0000256" key="10">
    <source>
        <dbReference type="ARBA" id="ARBA00022884"/>
    </source>
</evidence>
<comment type="subcellular location">
    <subcellularLocation>
        <location evidence="12">Cytoplasm</location>
    </subcellularLocation>
    <text evidence="12">Associates with ribosomes and polysomes.</text>
</comment>
<dbReference type="PANTHER" id="PTHR43858:SF1">
    <property type="entry name" value="ABC TRANSPORTER-RELATED PROTEIN"/>
    <property type="match status" value="1"/>
</dbReference>
<keyword evidence="16" id="KW-1185">Reference proteome</keyword>
<keyword evidence="13" id="KW-0175">Coiled coil</keyword>
<keyword evidence="6 12" id="KW-0547">Nucleotide-binding</keyword>
<keyword evidence="4 12" id="KW-0699">rRNA-binding</keyword>
<feature type="binding site" evidence="12">
    <location>
        <begin position="356"/>
        <end position="363"/>
    </location>
    <ligand>
        <name>ATP</name>
        <dbReference type="ChEBI" id="CHEBI:30616"/>
        <label>2</label>
    </ligand>
</feature>
<keyword evidence="10 12" id="KW-0694">RNA-binding</keyword>
<dbReference type="PROSITE" id="PS50893">
    <property type="entry name" value="ABC_TRANSPORTER_2"/>
    <property type="match status" value="2"/>
</dbReference>
<comment type="catalytic activity">
    <reaction evidence="12">
        <text>ATP + H2O = ADP + phosphate + H(+)</text>
        <dbReference type="Rhea" id="RHEA:13065"/>
        <dbReference type="ChEBI" id="CHEBI:15377"/>
        <dbReference type="ChEBI" id="CHEBI:15378"/>
        <dbReference type="ChEBI" id="CHEBI:30616"/>
        <dbReference type="ChEBI" id="CHEBI:43474"/>
        <dbReference type="ChEBI" id="CHEBI:456216"/>
    </reaction>
</comment>
<gene>
    <name evidence="12" type="primary">ettA</name>
    <name evidence="15" type="ORF">FHR94_000816</name>
</gene>
<evidence type="ECO:0000256" key="13">
    <source>
        <dbReference type="SAM" id="Coils"/>
    </source>
</evidence>
<dbReference type="CDD" id="cd03221">
    <property type="entry name" value="ABCF_EF-3"/>
    <property type="match status" value="2"/>
</dbReference>